<accession>A0AAD5YH18</accession>
<organism evidence="1 2">
    <name type="scientific">Meripilus lineatus</name>
    <dbReference type="NCBI Taxonomy" id="2056292"/>
    <lineage>
        <taxon>Eukaryota</taxon>
        <taxon>Fungi</taxon>
        <taxon>Dikarya</taxon>
        <taxon>Basidiomycota</taxon>
        <taxon>Agaricomycotina</taxon>
        <taxon>Agaricomycetes</taxon>
        <taxon>Polyporales</taxon>
        <taxon>Meripilaceae</taxon>
        <taxon>Meripilus</taxon>
    </lineage>
</organism>
<evidence type="ECO:0000313" key="1">
    <source>
        <dbReference type="EMBL" id="KAJ3484905.1"/>
    </source>
</evidence>
<dbReference type="EMBL" id="JANAWD010000171">
    <property type="protein sequence ID" value="KAJ3484905.1"/>
    <property type="molecule type" value="Genomic_DNA"/>
</dbReference>
<evidence type="ECO:0000313" key="2">
    <source>
        <dbReference type="Proteomes" id="UP001212997"/>
    </source>
</evidence>
<dbReference type="Proteomes" id="UP001212997">
    <property type="component" value="Unassembled WGS sequence"/>
</dbReference>
<comment type="caution">
    <text evidence="1">The sequence shown here is derived from an EMBL/GenBank/DDBJ whole genome shotgun (WGS) entry which is preliminary data.</text>
</comment>
<protein>
    <submittedName>
        <fullName evidence="1">Uncharacterized protein</fullName>
    </submittedName>
</protein>
<sequence>MGVSLSSGYNQSGHSFEWNEKFLSNASLETHLRQLAISTHLGLSDIRFPDKFLSSGMSFPALESLFIHGLNFHKNPEFPHFPRLRYLTFCNLSFRDVPVDTRRLEILSTDFPSLEELRLLSVGTTVTVDQACLEGLKRLDLSGDDALAFLRDENKPSHLDYIKHIRIDPAGDDADPAIFLKFPRYLERLDLIVYFPFIPIEAPDPQILHDFHARFMIATENCEALRVLNIYCVSHGTEDLTTFNEAMNAIKGCCEAKGVRCHLKNSKDSWVNIPLAYQLDDPEGSMRYFQSVFPNLCVQCLTY</sequence>
<keyword evidence="2" id="KW-1185">Reference proteome</keyword>
<dbReference type="InterPro" id="IPR032675">
    <property type="entry name" value="LRR_dom_sf"/>
</dbReference>
<dbReference type="SUPFAM" id="SSF52047">
    <property type="entry name" value="RNI-like"/>
    <property type="match status" value="1"/>
</dbReference>
<name>A0AAD5YH18_9APHY</name>
<proteinExistence type="predicted"/>
<gene>
    <name evidence="1" type="ORF">NLI96_g5307</name>
</gene>
<reference evidence="1" key="1">
    <citation type="submission" date="2022-07" db="EMBL/GenBank/DDBJ databases">
        <title>Genome Sequence of Physisporinus lineatus.</title>
        <authorList>
            <person name="Buettner E."/>
        </authorList>
    </citation>
    <scope>NUCLEOTIDE SEQUENCE</scope>
    <source>
        <strain evidence="1">VT162</strain>
    </source>
</reference>
<dbReference type="Gene3D" id="3.80.10.10">
    <property type="entry name" value="Ribonuclease Inhibitor"/>
    <property type="match status" value="1"/>
</dbReference>
<dbReference type="AlphaFoldDB" id="A0AAD5YH18"/>